<dbReference type="GO" id="GO:0043565">
    <property type="term" value="F:sequence-specific DNA binding"/>
    <property type="evidence" value="ECO:0007669"/>
    <property type="project" value="InterPro"/>
</dbReference>
<keyword evidence="4" id="KW-0812">Transmembrane</keyword>
<dbReference type="SMART" id="SM00342">
    <property type="entry name" value="HTH_ARAC"/>
    <property type="match status" value="1"/>
</dbReference>
<evidence type="ECO:0000313" key="7">
    <source>
        <dbReference type="Proteomes" id="UP000426246"/>
    </source>
</evidence>
<evidence type="ECO:0000259" key="5">
    <source>
        <dbReference type="PROSITE" id="PS01124"/>
    </source>
</evidence>
<dbReference type="Proteomes" id="UP000426246">
    <property type="component" value="Chromosome"/>
</dbReference>
<evidence type="ECO:0000313" key="6">
    <source>
        <dbReference type="EMBL" id="QGQ98772.1"/>
    </source>
</evidence>
<dbReference type="PANTHER" id="PTHR43280:SF2">
    <property type="entry name" value="HTH-TYPE TRANSCRIPTIONAL REGULATOR EXSA"/>
    <property type="match status" value="1"/>
</dbReference>
<evidence type="ECO:0000256" key="1">
    <source>
        <dbReference type="ARBA" id="ARBA00023015"/>
    </source>
</evidence>
<dbReference type="InterPro" id="IPR018060">
    <property type="entry name" value="HTH_AraC"/>
</dbReference>
<evidence type="ECO:0000256" key="3">
    <source>
        <dbReference type="ARBA" id="ARBA00023163"/>
    </source>
</evidence>
<dbReference type="SUPFAM" id="SSF46689">
    <property type="entry name" value="Homeodomain-like"/>
    <property type="match status" value="1"/>
</dbReference>
<sequence>MSSKNGWKRHGFIKLLTILLAITILPVIVSSFFSYQYSINNAKRQAENYSKQLLNQTLSTHDVMFQQMQAFIFELLLNYNNYSEIIRQAPHTTKIFELYDSLGRKKLANENWLKNFYLVDTSSQKLFSSEMGSIYNFEDFTDPYLLKMFENQGNSLIINGFFKRTSSNGQENLSYIIRSSATSGHSGYIVIDIDLSKITYAKDSGNDKYGYLFVTNRKDEMLTNERADIFQKIISGNKAGKYFDIVAESKLSGLKYHYVIPKQLITENNRILLWSVLILCLAFSISGGIAAWLGSKNIYKPMGNLIRHIRQLVGEPNETAELPMDDYNYLEQIFKNLNLENKEYIHTIRTNQNLFKQKQLSCLINGDIAGFQSFEVPEKVRMPLLHENYSVIFMEIEGIHEFNKKFTSLEQELMYFAIENITEEVFGEFGFAMTCRIEPYRIVSVLNFSEGVQSVDDHESVRKIEELSRLAQAEIERLLGISTSIGFSAAVKDIHAIKTAYQQAIIANSYRVYFGKGSITYYQNVAVIDDVKLFDSKTIQWTEIKEQLKIYLRMNEWDKIEDCISQIIENISFVGITQVDLQFIFLQYIACISDISNESLIPISEVFGEDFSFDRNVSQIATMVEMQTEMIRLAQELLVKLDHKKSHIHQELIDKLLIYIEENIEKNITLESLAAKAFMHPTYLSKICKNITGIGLGEQIVRIRIQKANELLLNTNIGINDISIRVGYTNPRAFYRLFKDHTGYTPGEFRKKVSLNKIV</sequence>
<dbReference type="EMBL" id="CP034235">
    <property type="protein sequence ID" value="QGQ98772.1"/>
    <property type="molecule type" value="Genomic_DNA"/>
</dbReference>
<name>A0A6B8RSQ1_9BACL</name>
<dbReference type="InterPro" id="IPR009057">
    <property type="entry name" value="Homeodomain-like_sf"/>
</dbReference>
<dbReference type="KEGG" id="ppsc:EHS13_29800"/>
<accession>A0A6B8RSQ1</accession>
<feature type="domain" description="HTH araC/xylS-type" evidence="5">
    <location>
        <begin position="654"/>
        <end position="752"/>
    </location>
</feature>
<evidence type="ECO:0000256" key="2">
    <source>
        <dbReference type="ARBA" id="ARBA00023125"/>
    </source>
</evidence>
<feature type="transmembrane region" description="Helical" evidence="4">
    <location>
        <begin position="12"/>
        <end position="35"/>
    </location>
</feature>
<protein>
    <submittedName>
        <fullName evidence="6">AraC family transcriptional regulator</fullName>
    </submittedName>
</protein>
<keyword evidence="3" id="KW-0804">Transcription</keyword>
<organism evidence="6 7">
    <name type="scientific">Paenibacillus psychroresistens</name>
    <dbReference type="NCBI Taxonomy" id="1778678"/>
    <lineage>
        <taxon>Bacteria</taxon>
        <taxon>Bacillati</taxon>
        <taxon>Bacillota</taxon>
        <taxon>Bacilli</taxon>
        <taxon>Bacillales</taxon>
        <taxon>Paenibacillaceae</taxon>
        <taxon>Paenibacillus</taxon>
    </lineage>
</organism>
<keyword evidence="1" id="KW-0805">Transcription regulation</keyword>
<dbReference type="AlphaFoldDB" id="A0A6B8RSQ1"/>
<dbReference type="PROSITE" id="PS01124">
    <property type="entry name" value="HTH_ARAC_FAMILY_2"/>
    <property type="match status" value="1"/>
</dbReference>
<dbReference type="GO" id="GO:0003700">
    <property type="term" value="F:DNA-binding transcription factor activity"/>
    <property type="evidence" value="ECO:0007669"/>
    <property type="project" value="InterPro"/>
</dbReference>
<evidence type="ECO:0000256" key="4">
    <source>
        <dbReference type="SAM" id="Phobius"/>
    </source>
</evidence>
<gene>
    <name evidence="6" type="ORF">EHS13_29800</name>
</gene>
<dbReference type="Gene3D" id="1.10.10.60">
    <property type="entry name" value="Homeodomain-like"/>
    <property type="match status" value="2"/>
</dbReference>
<proteinExistence type="predicted"/>
<keyword evidence="7" id="KW-1185">Reference proteome</keyword>
<reference evidence="7" key="1">
    <citation type="submission" date="2018-11" db="EMBL/GenBank/DDBJ databases">
        <title>Complete genome sequence of Paenibacillus sp. ML311-T8.</title>
        <authorList>
            <person name="Nam Y.-D."/>
            <person name="Kang J."/>
            <person name="Chung W.-H."/>
            <person name="Park Y.S."/>
        </authorList>
    </citation>
    <scope>NUCLEOTIDE SEQUENCE [LARGE SCALE GENOMIC DNA]</scope>
    <source>
        <strain evidence="7">ML311-T8</strain>
    </source>
</reference>
<keyword evidence="4" id="KW-1133">Transmembrane helix</keyword>
<feature type="transmembrane region" description="Helical" evidence="4">
    <location>
        <begin position="271"/>
        <end position="293"/>
    </location>
</feature>
<keyword evidence="2" id="KW-0238">DNA-binding</keyword>
<dbReference type="PANTHER" id="PTHR43280">
    <property type="entry name" value="ARAC-FAMILY TRANSCRIPTIONAL REGULATOR"/>
    <property type="match status" value="1"/>
</dbReference>
<dbReference type="Pfam" id="PF12833">
    <property type="entry name" value="HTH_18"/>
    <property type="match status" value="1"/>
</dbReference>
<dbReference type="OrthoDB" id="1975037at2"/>
<dbReference type="RefSeq" id="WP_155703882.1">
    <property type="nucleotide sequence ID" value="NZ_CP034235.1"/>
</dbReference>
<keyword evidence="4" id="KW-0472">Membrane</keyword>